<keyword evidence="1" id="KW-0677">Repeat</keyword>
<dbReference type="SMART" id="SM00454">
    <property type="entry name" value="SAM"/>
    <property type="match status" value="1"/>
</dbReference>
<protein>
    <recommendedName>
        <fullName evidence="3">SAM domain-containing protein</fullName>
    </recommendedName>
</protein>
<organism evidence="4 5">
    <name type="scientific">Cymbomonas tetramitiformis</name>
    <dbReference type="NCBI Taxonomy" id="36881"/>
    <lineage>
        <taxon>Eukaryota</taxon>
        <taxon>Viridiplantae</taxon>
        <taxon>Chlorophyta</taxon>
        <taxon>Pyramimonadophyceae</taxon>
        <taxon>Pyramimonadales</taxon>
        <taxon>Pyramimonadaceae</taxon>
        <taxon>Cymbomonas</taxon>
    </lineage>
</organism>
<feature type="compositionally biased region" description="Polar residues" evidence="2">
    <location>
        <begin position="101"/>
        <end position="119"/>
    </location>
</feature>
<proteinExistence type="predicted"/>
<evidence type="ECO:0000313" key="4">
    <source>
        <dbReference type="EMBL" id="KAK3270351.1"/>
    </source>
</evidence>
<gene>
    <name evidence="4" type="ORF">CYMTET_21249</name>
</gene>
<dbReference type="PANTHER" id="PTHR10627:SF69">
    <property type="entry name" value="PROTEIN BICAUDAL C"/>
    <property type="match status" value="1"/>
</dbReference>
<dbReference type="InterPro" id="IPR001660">
    <property type="entry name" value="SAM"/>
</dbReference>
<evidence type="ECO:0000313" key="5">
    <source>
        <dbReference type="Proteomes" id="UP001190700"/>
    </source>
</evidence>
<dbReference type="InterPro" id="IPR013761">
    <property type="entry name" value="SAM/pointed_sf"/>
</dbReference>
<dbReference type="CDD" id="cd20404">
    <property type="entry name" value="Tudor_Agenet_AtEML-like"/>
    <property type="match status" value="1"/>
</dbReference>
<dbReference type="PANTHER" id="PTHR10627">
    <property type="entry name" value="SCP160"/>
    <property type="match status" value="1"/>
</dbReference>
<name>A0AAE0G3R3_9CHLO</name>
<evidence type="ECO:0000259" key="3">
    <source>
        <dbReference type="PROSITE" id="PS50105"/>
    </source>
</evidence>
<dbReference type="EMBL" id="LGRX02010451">
    <property type="protein sequence ID" value="KAK3270351.1"/>
    <property type="molecule type" value="Genomic_DNA"/>
</dbReference>
<dbReference type="PROSITE" id="PS50105">
    <property type="entry name" value="SAM_DOMAIN"/>
    <property type="match status" value="1"/>
</dbReference>
<feature type="region of interest" description="Disordered" evidence="2">
    <location>
        <begin position="232"/>
        <end position="262"/>
    </location>
</feature>
<dbReference type="Gene3D" id="1.10.150.50">
    <property type="entry name" value="Transcription Factor, Ets-1"/>
    <property type="match status" value="1"/>
</dbReference>
<dbReference type="Pfam" id="PF00536">
    <property type="entry name" value="SAM_1"/>
    <property type="match status" value="1"/>
</dbReference>
<comment type="caution">
    <text evidence="4">The sequence shown here is derived from an EMBL/GenBank/DDBJ whole genome shotgun (WGS) entry which is preliminary data.</text>
</comment>
<reference evidence="4 5" key="1">
    <citation type="journal article" date="2015" name="Genome Biol. Evol.">
        <title>Comparative Genomics of a Bacterivorous Green Alga Reveals Evolutionary Causalities and Consequences of Phago-Mixotrophic Mode of Nutrition.</title>
        <authorList>
            <person name="Burns J.A."/>
            <person name="Paasch A."/>
            <person name="Narechania A."/>
            <person name="Kim E."/>
        </authorList>
    </citation>
    <scope>NUCLEOTIDE SEQUENCE [LARGE SCALE GENOMIC DNA]</scope>
    <source>
        <strain evidence="4 5">PLY_AMNH</strain>
    </source>
</reference>
<sequence length="262" mass="28937">MERNPAQVDHAPTGSRIKVYWAGDKEWYPAVILSYNARTGKHKVKYEADQFVEELKLSEEEVQMCEDEREPKRQKMASKAASKPGASTSFEHNINLHGLDPSSSGADGQAKRNASNDLPQSCEVHKDTNPLGPVEGWTIRAWLEAKGLVKYAGLFELNEVDMVVLPTLTLEDLKDMPVKAVGARRKILDGIFKLAELKRVEEAESPVVEASNERDTHTNEDTDVLVQTALKAGEPEEDFMPKGNTGKGGPLEATDKPASEIQ</sequence>
<dbReference type="Proteomes" id="UP001190700">
    <property type="component" value="Unassembled WGS sequence"/>
</dbReference>
<dbReference type="SUPFAM" id="SSF47769">
    <property type="entry name" value="SAM/Pointed domain"/>
    <property type="match status" value="1"/>
</dbReference>
<feature type="region of interest" description="Disordered" evidence="2">
    <location>
        <begin position="64"/>
        <end position="129"/>
    </location>
</feature>
<feature type="compositionally biased region" description="Basic and acidic residues" evidence="2">
    <location>
        <begin position="253"/>
        <end position="262"/>
    </location>
</feature>
<evidence type="ECO:0000256" key="1">
    <source>
        <dbReference type="ARBA" id="ARBA00022737"/>
    </source>
</evidence>
<keyword evidence="5" id="KW-1185">Reference proteome</keyword>
<accession>A0AAE0G3R3</accession>
<dbReference type="Gene3D" id="2.30.30.140">
    <property type="match status" value="1"/>
</dbReference>
<feature type="domain" description="SAM" evidence="3">
    <location>
        <begin position="138"/>
        <end position="197"/>
    </location>
</feature>
<evidence type="ECO:0000256" key="2">
    <source>
        <dbReference type="SAM" id="MobiDB-lite"/>
    </source>
</evidence>
<dbReference type="AlphaFoldDB" id="A0AAE0G3R3"/>
<dbReference type="CDD" id="cd09487">
    <property type="entry name" value="SAM_superfamily"/>
    <property type="match status" value="1"/>
</dbReference>